<evidence type="ECO:0000256" key="1">
    <source>
        <dbReference type="SAM" id="MobiDB-lite"/>
    </source>
</evidence>
<name>A0A4U6VDD6_SETVI</name>
<dbReference type="EMBL" id="CM016554">
    <property type="protein sequence ID" value="TKW27338.1"/>
    <property type="molecule type" value="Genomic_DNA"/>
</dbReference>
<dbReference type="Gramene" id="TKW27338">
    <property type="protein sequence ID" value="TKW27338"/>
    <property type="gene ID" value="SEVIR_3G251350v2"/>
</dbReference>
<proteinExistence type="predicted"/>
<dbReference type="AlphaFoldDB" id="A0A4U6VDD6"/>
<protein>
    <submittedName>
        <fullName evidence="2">Uncharacterized protein</fullName>
    </submittedName>
</protein>
<feature type="compositionally biased region" description="Low complexity" evidence="1">
    <location>
        <begin position="61"/>
        <end position="71"/>
    </location>
</feature>
<organism evidence="2 3">
    <name type="scientific">Setaria viridis</name>
    <name type="common">Green bristlegrass</name>
    <name type="synonym">Setaria italica subsp. viridis</name>
    <dbReference type="NCBI Taxonomy" id="4556"/>
    <lineage>
        <taxon>Eukaryota</taxon>
        <taxon>Viridiplantae</taxon>
        <taxon>Streptophyta</taxon>
        <taxon>Embryophyta</taxon>
        <taxon>Tracheophyta</taxon>
        <taxon>Spermatophyta</taxon>
        <taxon>Magnoliopsida</taxon>
        <taxon>Liliopsida</taxon>
        <taxon>Poales</taxon>
        <taxon>Poaceae</taxon>
        <taxon>PACMAD clade</taxon>
        <taxon>Panicoideae</taxon>
        <taxon>Panicodae</taxon>
        <taxon>Paniceae</taxon>
        <taxon>Cenchrinae</taxon>
        <taxon>Setaria</taxon>
    </lineage>
</organism>
<reference evidence="2" key="1">
    <citation type="submission" date="2019-03" db="EMBL/GenBank/DDBJ databases">
        <title>WGS assembly of Setaria viridis.</title>
        <authorList>
            <person name="Huang P."/>
            <person name="Jenkins J."/>
            <person name="Grimwood J."/>
            <person name="Barry K."/>
            <person name="Healey A."/>
            <person name="Mamidi S."/>
            <person name="Sreedasyam A."/>
            <person name="Shu S."/>
            <person name="Feldman M."/>
            <person name="Wu J."/>
            <person name="Yu Y."/>
            <person name="Chen C."/>
            <person name="Johnson J."/>
            <person name="Rokhsar D."/>
            <person name="Baxter I."/>
            <person name="Schmutz J."/>
            <person name="Brutnell T."/>
            <person name="Kellogg E."/>
        </authorList>
    </citation>
    <scope>NUCLEOTIDE SEQUENCE [LARGE SCALE GENOMIC DNA]</scope>
</reference>
<evidence type="ECO:0000313" key="3">
    <source>
        <dbReference type="Proteomes" id="UP000298652"/>
    </source>
</evidence>
<feature type="compositionally biased region" description="Basic and acidic residues" evidence="1">
    <location>
        <begin position="1"/>
        <end position="17"/>
    </location>
</feature>
<keyword evidence="3" id="KW-1185">Reference proteome</keyword>
<accession>A0A4U6VDD6</accession>
<sequence length="128" mass="13568">MRAAREMTRTPHPHALDRPAVPSHSRGRQCGVRRSGAARPTTRRPGTCGGHRATGRSRCDTCAAAATATGTRPLTSPRGAAAEVARRPRARARSRWSLPHRSPSGRSAGRRARRGWSAGCPGAHAPPS</sequence>
<feature type="region of interest" description="Disordered" evidence="1">
    <location>
        <begin position="1"/>
        <end position="128"/>
    </location>
</feature>
<gene>
    <name evidence="2" type="ORF">SEVIR_3G251350v2</name>
</gene>
<evidence type="ECO:0000313" key="2">
    <source>
        <dbReference type="EMBL" id="TKW27338.1"/>
    </source>
</evidence>
<dbReference type="Proteomes" id="UP000298652">
    <property type="component" value="Chromosome 3"/>
</dbReference>